<dbReference type="Pfam" id="PF07690">
    <property type="entry name" value="MFS_1"/>
    <property type="match status" value="1"/>
</dbReference>
<name>A0ABZ2PLQ9_9NOCA</name>
<sequence>MTEVEARQTLGDTPKVSVRTAGSAVGVTTAVAAIVLLGLNLRLVFGSASAMLTEIRQAYDLGAGAAAFLTTGPVLCLGVFAIAATRAVRRFAVPVVLTACLVLVLVGTGLRGTPWWPALVSGTLLAGIGIAIANVLGPILIRVLFPHRIGLMTGVFTALVSASAGIASGVTIPLDQYLFHNWRMTLVAWGLPAALALVVMARLARRHHHIDRARTSAVRTAAPRWQSAVLRSRVAWAVTGFMGLQSLLAYSMIAWLPTIYRDRGLSAENAGLLLTALSVSSIATALTIPVVAARVRRQSLLAVGVVALSVAELVGVLVGHLELAVVWSILLGLGQGGQLSLALTLINLRSADTSTATSLSTMAQSIGYLERVSQI</sequence>
<protein>
    <submittedName>
        <fullName evidence="7">MFS transporter</fullName>
    </submittedName>
</protein>
<keyword evidence="8" id="KW-1185">Reference proteome</keyword>
<gene>
    <name evidence="7" type="ORF">WDS16_06195</name>
</gene>
<evidence type="ECO:0000256" key="3">
    <source>
        <dbReference type="ARBA" id="ARBA00022989"/>
    </source>
</evidence>
<dbReference type="PANTHER" id="PTHR23523">
    <property type="match status" value="1"/>
</dbReference>
<feature type="transmembrane region" description="Helical" evidence="5">
    <location>
        <begin position="272"/>
        <end position="293"/>
    </location>
</feature>
<dbReference type="Gene3D" id="1.20.1250.20">
    <property type="entry name" value="MFS general substrate transporter like domains"/>
    <property type="match status" value="1"/>
</dbReference>
<reference evidence="7 8" key="1">
    <citation type="submission" date="2024-03" db="EMBL/GenBank/DDBJ databases">
        <title>Natural products discovery in diverse microorganisms through a two-stage MS feature dereplication strategy.</title>
        <authorList>
            <person name="Zhang R."/>
        </authorList>
    </citation>
    <scope>NUCLEOTIDE SEQUENCE [LARGE SCALE GENOMIC DNA]</scope>
    <source>
        <strain evidence="7 8">18930</strain>
    </source>
</reference>
<dbReference type="EMBL" id="CP147846">
    <property type="protein sequence ID" value="WXG70110.1"/>
    <property type="molecule type" value="Genomic_DNA"/>
</dbReference>
<dbReference type="SUPFAM" id="SSF103473">
    <property type="entry name" value="MFS general substrate transporter"/>
    <property type="match status" value="1"/>
</dbReference>
<evidence type="ECO:0000313" key="8">
    <source>
        <dbReference type="Proteomes" id="UP001432000"/>
    </source>
</evidence>
<keyword evidence="2 5" id="KW-0812">Transmembrane</keyword>
<dbReference type="InterPro" id="IPR020846">
    <property type="entry name" value="MFS_dom"/>
</dbReference>
<feature type="domain" description="Major facilitator superfamily (MFS) profile" evidence="6">
    <location>
        <begin position="232"/>
        <end position="375"/>
    </location>
</feature>
<feature type="transmembrane region" description="Helical" evidence="5">
    <location>
        <begin position="186"/>
        <end position="204"/>
    </location>
</feature>
<dbReference type="InterPro" id="IPR011701">
    <property type="entry name" value="MFS"/>
</dbReference>
<feature type="transmembrane region" description="Helical" evidence="5">
    <location>
        <begin position="149"/>
        <end position="174"/>
    </location>
</feature>
<organism evidence="7 8">
    <name type="scientific">Rhodococcus sovatensis</name>
    <dbReference type="NCBI Taxonomy" id="1805840"/>
    <lineage>
        <taxon>Bacteria</taxon>
        <taxon>Bacillati</taxon>
        <taxon>Actinomycetota</taxon>
        <taxon>Actinomycetes</taxon>
        <taxon>Mycobacteriales</taxon>
        <taxon>Nocardiaceae</taxon>
        <taxon>Rhodococcus</taxon>
    </lineage>
</organism>
<dbReference type="InterPro" id="IPR036259">
    <property type="entry name" value="MFS_trans_sf"/>
</dbReference>
<evidence type="ECO:0000256" key="5">
    <source>
        <dbReference type="SAM" id="Phobius"/>
    </source>
</evidence>
<dbReference type="PROSITE" id="PS50850">
    <property type="entry name" value="MFS"/>
    <property type="match status" value="1"/>
</dbReference>
<evidence type="ECO:0000256" key="1">
    <source>
        <dbReference type="ARBA" id="ARBA00004651"/>
    </source>
</evidence>
<dbReference type="Proteomes" id="UP001432000">
    <property type="component" value="Chromosome"/>
</dbReference>
<evidence type="ECO:0000256" key="4">
    <source>
        <dbReference type="ARBA" id="ARBA00023136"/>
    </source>
</evidence>
<dbReference type="PANTHER" id="PTHR23523:SF2">
    <property type="entry name" value="2-NITROIMIDAZOLE TRANSPORTER"/>
    <property type="match status" value="1"/>
</dbReference>
<evidence type="ECO:0000259" key="6">
    <source>
        <dbReference type="PROSITE" id="PS50850"/>
    </source>
</evidence>
<feature type="transmembrane region" description="Helical" evidence="5">
    <location>
        <begin position="61"/>
        <end position="84"/>
    </location>
</feature>
<proteinExistence type="predicted"/>
<dbReference type="RefSeq" id="WP_338891301.1">
    <property type="nucleotide sequence ID" value="NZ_CP147846.1"/>
</dbReference>
<evidence type="ECO:0000313" key="7">
    <source>
        <dbReference type="EMBL" id="WXG70110.1"/>
    </source>
</evidence>
<keyword evidence="4 5" id="KW-0472">Membrane</keyword>
<accession>A0ABZ2PLQ9</accession>
<feature type="transmembrane region" description="Helical" evidence="5">
    <location>
        <begin position="91"/>
        <end position="110"/>
    </location>
</feature>
<feature type="transmembrane region" description="Helical" evidence="5">
    <location>
        <begin position="234"/>
        <end position="260"/>
    </location>
</feature>
<feature type="transmembrane region" description="Helical" evidence="5">
    <location>
        <begin position="324"/>
        <end position="346"/>
    </location>
</feature>
<feature type="transmembrane region" description="Helical" evidence="5">
    <location>
        <begin position="300"/>
        <end position="318"/>
    </location>
</feature>
<evidence type="ECO:0000256" key="2">
    <source>
        <dbReference type="ARBA" id="ARBA00022692"/>
    </source>
</evidence>
<dbReference type="InterPro" id="IPR052524">
    <property type="entry name" value="MFS_Cyanate_Porter"/>
</dbReference>
<feature type="transmembrane region" description="Helical" evidence="5">
    <location>
        <begin position="21"/>
        <end position="41"/>
    </location>
</feature>
<keyword evidence="3 5" id="KW-1133">Transmembrane helix</keyword>
<feature type="transmembrane region" description="Helical" evidence="5">
    <location>
        <begin position="116"/>
        <end position="137"/>
    </location>
</feature>
<comment type="subcellular location">
    <subcellularLocation>
        <location evidence="1">Cell membrane</location>
        <topology evidence="1">Multi-pass membrane protein</topology>
    </subcellularLocation>
</comment>